<evidence type="ECO:0000256" key="2">
    <source>
        <dbReference type="ARBA" id="ARBA00007264"/>
    </source>
</evidence>
<evidence type="ECO:0000256" key="7">
    <source>
        <dbReference type="SAM" id="Phobius"/>
    </source>
</evidence>
<sequence>MAHKRLVVYAVLLAICYLVGVTWAETAAQTLPAIGTNSNNNSNAQPAPVAAPAAPVAAPAAPVAAPAAPAAAAPPAKQVPAANAAPPAKVIGQPVSAAPGKSSSNSSSTTECVCAGALLPRLDANGKELPICAECKCSHVARNTTLIKVVVIIVIWIISILVIYMLFLMCLDPLLNKRVKANYQEHTNEDVHNKLSRYKGIQYSLLVTAQGEDDEDDDVDADAAQLDEPTPPMPAVNNQELSARANVLNRVGHQQDKWKRQVREQRRHIYDRHTMLN</sequence>
<dbReference type="HOGENOM" id="CLU_1046871_0_0_1"/>
<protein>
    <submittedName>
        <fullName evidence="9">GM10801</fullName>
    </submittedName>
</protein>
<comment type="subcellular location">
    <subcellularLocation>
        <location evidence="1">Membrane</location>
    </subcellularLocation>
</comment>
<dbReference type="PANTHER" id="PTHR13064:SF6">
    <property type="entry name" value="TRANSMEMBRANE PROTEIN 9"/>
    <property type="match status" value="1"/>
</dbReference>
<evidence type="ECO:0000256" key="3">
    <source>
        <dbReference type="ARBA" id="ARBA00022692"/>
    </source>
</evidence>
<accession>B4I3Y8</accession>
<keyword evidence="5 7" id="KW-0472">Membrane</keyword>
<dbReference type="InterPro" id="IPR008853">
    <property type="entry name" value="TMEM9/TMEM9B"/>
</dbReference>
<keyword evidence="8" id="KW-0732">Signal</keyword>
<evidence type="ECO:0000256" key="1">
    <source>
        <dbReference type="ARBA" id="ARBA00004370"/>
    </source>
</evidence>
<feature type="transmembrane region" description="Helical" evidence="7">
    <location>
        <begin position="146"/>
        <end position="171"/>
    </location>
</feature>
<feature type="region of interest" description="Disordered" evidence="6">
    <location>
        <begin position="213"/>
        <end position="236"/>
    </location>
</feature>
<keyword evidence="3 7" id="KW-0812">Transmembrane</keyword>
<dbReference type="PhylomeDB" id="B4I3Y8"/>
<dbReference type="PANTHER" id="PTHR13064">
    <property type="entry name" value="TRANSMEMBRANE PROTEIN 9 FAMILY MEMBER"/>
    <property type="match status" value="1"/>
</dbReference>
<feature type="signal peptide" evidence="8">
    <location>
        <begin position="1"/>
        <end position="24"/>
    </location>
</feature>
<evidence type="ECO:0000256" key="4">
    <source>
        <dbReference type="ARBA" id="ARBA00022989"/>
    </source>
</evidence>
<dbReference type="EMBL" id="CH480821">
    <property type="protein sequence ID" value="EDW54931.1"/>
    <property type="molecule type" value="Genomic_DNA"/>
</dbReference>
<dbReference type="Proteomes" id="UP000001292">
    <property type="component" value="Unassembled WGS sequence"/>
</dbReference>
<dbReference type="STRING" id="7238.B4I3Y8"/>
<feature type="chain" id="PRO_5002809736" evidence="8">
    <location>
        <begin position="25"/>
        <end position="277"/>
    </location>
</feature>
<evidence type="ECO:0000256" key="5">
    <source>
        <dbReference type="ARBA" id="ARBA00023136"/>
    </source>
</evidence>
<proteinExistence type="inferred from homology"/>
<evidence type="ECO:0000313" key="10">
    <source>
        <dbReference type="Proteomes" id="UP000001292"/>
    </source>
</evidence>
<name>B4I3Y8_DROSE</name>
<dbReference type="OMA" id="KHSRYKG"/>
<reference evidence="9 10" key="1">
    <citation type="journal article" date="2007" name="Nature">
        <title>Evolution of genes and genomes on the Drosophila phylogeny.</title>
        <authorList>
            <consortium name="Drosophila 12 Genomes Consortium"/>
            <person name="Clark A.G."/>
            <person name="Eisen M.B."/>
            <person name="Smith D.R."/>
            <person name="Bergman C.M."/>
            <person name="Oliver B."/>
            <person name="Markow T.A."/>
            <person name="Kaufman T.C."/>
            <person name="Kellis M."/>
            <person name="Gelbart W."/>
            <person name="Iyer V.N."/>
            <person name="Pollard D.A."/>
            <person name="Sackton T.B."/>
            <person name="Larracuente A.M."/>
            <person name="Singh N.D."/>
            <person name="Abad J.P."/>
            <person name="Abt D.N."/>
            <person name="Adryan B."/>
            <person name="Aguade M."/>
            <person name="Akashi H."/>
            <person name="Anderson W.W."/>
            <person name="Aquadro C.F."/>
            <person name="Ardell D.H."/>
            <person name="Arguello R."/>
            <person name="Artieri C.G."/>
            <person name="Barbash D.A."/>
            <person name="Barker D."/>
            <person name="Barsanti P."/>
            <person name="Batterham P."/>
            <person name="Batzoglou S."/>
            <person name="Begun D."/>
            <person name="Bhutkar A."/>
            <person name="Blanco E."/>
            <person name="Bosak S.A."/>
            <person name="Bradley R.K."/>
            <person name="Brand A.D."/>
            <person name="Brent M.R."/>
            <person name="Brooks A.N."/>
            <person name="Brown R.H."/>
            <person name="Butlin R.K."/>
            <person name="Caggese C."/>
            <person name="Calvi B.R."/>
            <person name="Bernardo de Carvalho A."/>
            <person name="Caspi A."/>
            <person name="Castrezana S."/>
            <person name="Celniker S.E."/>
            <person name="Chang J.L."/>
            <person name="Chapple C."/>
            <person name="Chatterji S."/>
            <person name="Chinwalla A."/>
            <person name="Civetta A."/>
            <person name="Clifton S.W."/>
            <person name="Comeron J.M."/>
            <person name="Costello J.C."/>
            <person name="Coyne J.A."/>
            <person name="Daub J."/>
            <person name="David R.G."/>
            <person name="Delcher A.L."/>
            <person name="Delehaunty K."/>
            <person name="Do C.B."/>
            <person name="Ebling H."/>
            <person name="Edwards K."/>
            <person name="Eickbush T."/>
            <person name="Evans J.D."/>
            <person name="Filipski A."/>
            <person name="Findeiss S."/>
            <person name="Freyhult E."/>
            <person name="Fulton L."/>
            <person name="Fulton R."/>
            <person name="Garcia A.C."/>
            <person name="Gardiner A."/>
            <person name="Garfield D.A."/>
            <person name="Garvin B.E."/>
            <person name="Gibson G."/>
            <person name="Gilbert D."/>
            <person name="Gnerre S."/>
            <person name="Godfrey J."/>
            <person name="Good R."/>
            <person name="Gotea V."/>
            <person name="Gravely B."/>
            <person name="Greenberg A.J."/>
            <person name="Griffiths-Jones S."/>
            <person name="Gross S."/>
            <person name="Guigo R."/>
            <person name="Gustafson E.A."/>
            <person name="Haerty W."/>
            <person name="Hahn M.W."/>
            <person name="Halligan D.L."/>
            <person name="Halpern A.L."/>
            <person name="Halter G.M."/>
            <person name="Han M.V."/>
            <person name="Heger A."/>
            <person name="Hillier L."/>
            <person name="Hinrichs A.S."/>
            <person name="Holmes I."/>
            <person name="Hoskins R.A."/>
            <person name="Hubisz M.J."/>
            <person name="Hultmark D."/>
            <person name="Huntley M.A."/>
            <person name="Jaffe D.B."/>
            <person name="Jagadeeshan S."/>
            <person name="Jeck W.R."/>
            <person name="Johnson J."/>
            <person name="Jones C.D."/>
            <person name="Jordan W.C."/>
            <person name="Karpen G.H."/>
            <person name="Kataoka E."/>
            <person name="Keightley P.D."/>
            <person name="Kheradpour P."/>
            <person name="Kirkness E.F."/>
            <person name="Koerich L.B."/>
            <person name="Kristiansen K."/>
            <person name="Kudrna D."/>
            <person name="Kulathinal R.J."/>
            <person name="Kumar S."/>
            <person name="Kwok R."/>
            <person name="Lander E."/>
            <person name="Langley C.H."/>
            <person name="Lapoint R."/>
            <person name="Lazzaro B.P."/>
            <person name="Lee S.J."/>
            <person name="Levesque L."/>
            <person name="Li R."/>
            <person name="Lin C.F."/>
            <person name="Lin M.F."/>
            <person name="Lindblad-Toh K."/>
            <person name="Llopart A."/>
            <person name="Long M."/>
            <person name="Low L."/>
            <person name="Lozovsky E."/>
            <person name="Lu J."/>
            <person name="Luo M."/>
            <person name="Machado C.A."/>
            <person name="Makalowski W."/>
            <person name="Marzo M."/>
            <person name="Matsuda M."/>
            <person name="Matzkin L."/>
            <person name="McAllister B."/>
            <person name="McBride C.S."/>
            <person name="McKernan B."/>
            <person name="McKernan K."/>
            <person name="Mendez-Lago M."/>
            <person name="Minx P."/>
            <person name="Mollenhauer M.U."/>
            <person name="Montooth K."/>
            <person name="Mount S.M."/>
            <person name="Mu X."/>
            <person name="Myers E."/>
            <person name="Negre B."/>
            <person name="Newfeld S."/>
            <person name="Nielsen R."/>
            <person name="Noor M.A."/>
            <person name="O'Grady P."/>
            <person name="Pachter L."/>
            <person name="Papaceit M."/>
            <person name="Parisi M.J."/>
            <person name="Parisi M."/>
            <person name="Parts L."/>
            <person name="Pedersen J.S."/>
            <person name="Pesole G."/>
            <person name="Phillippy A.M."/>
            <person name="Ponting C.P."/>
            <person name="Pop M."/>
            <person name="Porcelli D."/>
            <person name="Powell J.R."/>
            <person name="Prohaska S."/>
            <person name="Pruitt K."/>
            <person name="Puig M."/>
            <person name="Quesneville H."/>
            <person name="Ram K.R."/>
            <person name="Rand D."/>
            <person name="Rasmussen M.D."/>
            <person name="Reed L.K."/>
            <person name="Reenan R."/>
            <person name="Reily A."/>
            <person name="Remington K.A."/>
            <person name="Rieger T.T."/>
            <person name="Ritchie M.G."/>
            <person name="Robin C."/>
            <person name="Rogers Y.H."/>
            <person name="Rohde C."/>
            <person name="Rozas J."/>
            <person name="Rubenfield M.J."/>
            <person name="Ruiz A."/>
            <person name="Russo S."/>
            <person name="Salzberg S.L."/>
            <person name="Sanchez-Gracia A."/>
            <person name="Saranga D.J."/>
            <person name="Sato H."/>
            <person name="Schaeffer S.W."/>
            <person name="Schatz M.C."/>
            <person name="Schlenke T."/>
            <person name="Schwartz R."/>
            <person name="Segarra C."/>
            <person name="Singh R.S."/>
            <person name="Sirot L."/>
            <person name="Sirota M."/>
            <person name="Sisneros N.B."/>
            <person name="Smith C.D."/>
            <person name="Smith T.F."/>
            <person name="Spieth J."/>
            <person name="Stage D.E."/>
            <person name="Stark A."/>
            <person name="Stephan W."/>
            <person name="Strausberg R.L."/>
            <person name="Strempel S."/>
            <person name="Sturgill D."/>
            <person name="Sutton G."/>
            <person name="Sutton G.G."/>
            <person name="Tao W."/>
            <person name="Teichmann S."/>
            <person name="Tobari Y.N."/>
            <person name="Tomimura Y."/>
            <person name="Tsolas J.M."/>
            <person name="Valente V.L."/>
            <person name="Venter E."/>
            <person name="Venter J.C."/>
            <person name="Vicario S."/>
            <person name="Vieira F.G."/>
            <person name="Vilella A.J."/>
            <person name="Villasante A."/>
            <person name="Walenz B."/>
            <person name="Wang J."/>
            <person name="Wasserman M."/>
            <person name="Watts T."/>
            <person name="Wilson D."/>
            <person name="Wilson R.K."/>
            <person name="Wing R.A."/>
            <person name="Wolfner M.F."/>
            <person name="Wong A."/>
            <person name="Wong G.K."/>
            <person name="Wu C.I."/>
            <person name="Wu G."/>
            <person name="Yamamoto D."/>
            <person name="Yang H.P."/>
            <person name="Yang S.P."/>
            <person name="Yorke J.A."/>
            <person name="Yoshida K."/>
            <person name="Zdobnov E."/>
            <person name="Zhang P."/>
            <person name="Zhang Y."/>
            <person name="Zimin A.V."/>
            <person name="Baldwin J."/>
            <person name="Abdouelleil A."/>
            <person name="Abdulkadir J."/>
            <person name="Abebe A."/>
            <person name="Abera B."/>
            <person name="Abreu J."/>
            <person name="Acer S.C."/>
            <person name="Aftuck L."/>
            <person name="Alexander A."/>
            <person name="An P."/>
            <person name="Anderson E."/>
            <person name="Anderson S."/>
            <person name="Arachi H."/>
            <person name="Azer M."/>
            <person name="Bachantsang P."/>
            <person name="Barry A."/>
            <person name="Bayul T."/>
            <person name="Berlin A."/>
            <person name="Bessette D."/>
            <person name="Bloom T."/>
            <person name="Blye J."/>
            <person name="Boguslavskiy L."/>
            <person name="Bonnet C."/>
            <person name="Boukhgalter B."/>
            <person name="Bourzgui I."/>
            <person name="Brown A."/>
            <person name="Cahill P."/>
            <person name="Channer S."/>
            <person name="Cheshatsang Y."/>
            <person name="Chuda L."/>
            <person name="Citroen M."/>
            <person name="Collymore A."/>
            <person name="Cooke P."/>
            <person name="Costello M."/>
            <person name="D'Aco K."/>
            <person name="Daza R."/>
            <person name="De Haan G."/>
            <person name="DeGray S."/>
            <person name="DeMaso C."/>
            <person name="Dhargay N."/>
            <person name="Dooley K."/>
            <person name="Dooley E."/>
            <person name="Doricent M."/>
            <person name="Dorje P."/>
            <person name="Dorjee K."/>
            <person name="Dupes A."/>
            <person name="Elong R."/>
            <person name="Falk J."/>
            <person name="Farina A."/>
            <person name="Faro S."/>
            <person name="Ferguson D."/>
            <person name="Fisher S."/>
            <person name="Foley C.D."/>
            <person name="Franke A."/>
            <person name="Friedrich D."/>
            <person name="Gadbois L."/>
            <person name="Gearin G."/>
            <person name="Gearin C.R."/>
            <person name="Giannoukos G."/>
            <person name="Goode T."/>
            <person name="Graham J."/>
            <person name="Grandbois E."/>
            <person name="Grewal S."/>
            <person name="Gyaltsen K."/>
            <person name="Hafez N."/>
            <person name="Hagos B."/>
            <person name="Hall J."/>
            <person name="Henson C."/>
            <person name="Hollinger A."/>
            <person name="Honan T."/>
            <person name="Huard M.D."/>
            <person name="Hughes L."/>
            <person name="Hurhula B."/>
            <person name="Husby M.E."/>
            <person name="Kamat A."/>
            <person name="Kanga B."/>
            <person name="Kashin S."/>
            <person name="Khazanovich D."/>
            <person name="Kisner P."/>
            <person name="Lance K."/>
            <person name="Lara M."/>
            <person name="Lee W."/>
            <person name="Lennon N."/>
            <person name="Letendre F."/>
            <person name="LeVine R."/>
            <person name="Lipovsky A."/>
            <person name="Liu X."/>
            <person name="Liu J."/>
            <person name="Liu S."/>
            <person name="Lokyitsang T."/>
            <person name="Lokyitsang Y."/>
            <person name="Lubonja R."/>
            <person name="Lui A."/>
            <person name="MacDonald P."/>
            <person name="Magnisalis V."/>
            <person name="Maru K."/>
            <person name="Matthews C."/>
            <person name="McCusker W."/>
            <person name="McDonough S."/>
            <person name="Mehta T."/>
            <person name="Meldrim J."/>
            <person name="Meneus L."/>
            <person name="Mihai O."/>
            <person name="Mihalev A."/>
            <person name="Mihova T."/>
            <person name="Mittelman R."/>
            <person name="Mlenga V."/>
            <person name="Montmayeur A."/>
            <person name="Mulrain L."/>
            <person name="Navidi A."/>
            <person name="Naylor J."/>
            <person name="Negash T."/>
            <person name="Nguyen T."/>
            <person name="Nguyen N."/>
            <person name="Nicol R."/>
            <person name="Norbu C."/>
            <person name="Norbu N."/>
            <person name="Novod N."/>
            <person name="O'Neill B."/>
            <person name="Osman S."/>
            <person name="Markiewicz E."/>
            <person name="Oyono O.L."/>
            <person name="Patti C."/>
            <person name="Phunkhang P."/>
            <person name="Pierre F."/>
            <person name="Priest M."/>
            <person name="Raghuraman S."/>
            <person name="Rege F."/>
            <person name="Reyes R."/>
            <person name="Rise C."/>
            <person name="Rogov P."/>
            <person name="Ross K."/>
            <person name="Ryan E."/>
            <person name="Settipalli S."/>
            <person name="Shea T."/>
            <person name="Sherpa N."/>
            <person name="Shi L."/>
            <person name="Shih D."/>
            <person name="Sparrow T."/>
            <person name="Spaulding J."/>
            <person name="Stalker J."/>
            <person name="Stange-Thomann N."/>
            <person name="Stavropoulos S."/>
            <person name="Stone C."/>
            <person name="Strader C."/>
            <person name="Tesfaye S."/>
            <person name="Thomson T."/>
            <person name="Thoulutsang Y."/>
            <person name="Thoulutsang D."/>
            <person name="Topham K."/>
            <person name="Topping I."/>
            <person name="Tsamla T."/>
            <person name="Vassiliev H."/>
            <person name="Vo A."/>
            <person name="Wangchuk T."/>
            <person name="Wangdi T."/>
            <person name="Weiand M."/>
            <person name="Wilkinson J."/>
            <person name="Wilson A."/>
            <person name="Yadav S."/>
            <person name="Young G."/>
            <person name="Yu Q."/>
            <person name="Zembek L."/>
            <person name="Zhong D."/>
            <person name="Zimmer A."/>
            <person name="Zwirko Z."/>
            <person name="Jaffe D.B."/>
            <person name="Alvarez P."/>
            <person name="Brockman W."/>
            <person name="Butler J."/>
            <person name="Chin C."/>
            <person name="Gnerre S."/>
            <person name="Grabherr M."/>
            <person name="Kleber M."/>
            <person name="Mauceli E."/>
            <person name="MacCallum I."/>
        </authorList>
    </citation>
    <scope>NUCLEOTIDE SEQUENCE [LARGE SCALE GENOMIC DNA]</scope>
    <source>
        <strain evidence="10">Rob3c / Tucson 14021-0248.25</strain>
    </source>
</reference>
<dbReference type="GO" id="GO:0005765">
    <property type="term" value="C:lysosomal membrane"/>
    <property type="evidence" value="ECO:0007669"/>
    <property type="project" value="InterPro"/>
</dbReference>
<comment type="similarity">
    <text evidence="2">Belongs to the TMEM9 family.</text>
</comment>
<keyword evidence="4 7" id="KW-1133">Transmembrane helix</keyword>
<keyword evidence="10" id="KW-1185">Reference proteome</keyword>
<evidence type="ECO:0000256" key="8">
    <source>
        <dbReference type="SAM" id="SignalP"/>
    </source>
</evidence>
<dbReference type="Pfam" id="PF05434">
    <property type="entry name" value="Tmemb_9"/>
    <property type="match status" value="1"/>
</dbReference>
<organism evidence="10">
    <name type="scientific">Drosophila sechellia</name>
    <name type="common">Fruit fly</name>
    <dbReference type="NCBI Taxonomy" id="7238"/>
    <lineage>
        <taxon>Eukaryota</taxon>
        <taxon>Metazoa</taxon>
        <taxon>Ecdysozoa</taxon>
        <taxon>Arthropoda</taxon>
        <taxon>Hexapoda</taxon>
        <taxon>Insecta</taxon>
        <taxon>Pterygota</taxon>
        <taxon>Neoptera</taxon>
        <taxon>Endopterygota</taxon>
        <taxon>Diptera</taxon>
        <taxon>Brachycera</taxon>
        <taxon>Muscomorpha</taxon>
        <taxon>Ephydroidea</taxon>
        <taxon>Drosophilidae</taxon>
        <taxon>Drosophila</taxon>
        <taxon>Sophophora</taxon>
    </lineage>
</organism>
<evidence type="ECO:0000256" key="6">
    <source>
        <dbReference type="SAM" id="MobiDB-lite"/>
    </source>
</evidence>
<evidence type="ECO:0000313" key="9">
    <source>
        <dbReference type="EMBL" id="EDW54931.1"/>
    </source>
</evidence>
<gene>
    <name evidence="9" type="primary">Dsec\GM10801</name>
    <name evidence="9" type="ORF">Dsec_GM10801</name>
</gene>
<dbReference type="AlphaFoldDB" id="B4I3Y8"/>